<evidence type="ECO:0000313" key="2">
    <source>
        <dbReference type="EMBL" id="JAC70292.1"/>
    </source>
</evidence>
<feature type="compositionally biased region" description="Basic and acidic residues" evidence="1">
    <location>
        <begin position="34"/>
        <end position="44"/>
    </location>
</feature>
<sequence>GARRSLPAAPPRSRPQQLGPLGAGEGAALPRGPQADRRADRRVDPGPAAGAVRGSPAGPPLGFPLLGPPACRLVFRPGAPGSGGVRPSALRALAPRRSAAAARGPRGVQTEQREAGGRRARARAPPLMAAGEGVERLAEERPPVNLQRLPRRRVRPLQGPPPRHEGAGDEPLALSRKQRHRPRPEAP</sequence>
<accession>A0A061RBG2</accession>
<feature type="compositionally biased region" description="Low complexity" evidence="1">
    <location>
        <begin position="86"/>
        <end position="107"/>
    </location>
</feature>
<organism evidence="2">
    <name type="scientific">Tetraselmis sp. GSL018</name>
    <dbReference type="NCBI Taxonomy" id="582737"/>
    <lineage>
        <taxon>Eukaryota</taxon>
        <taxon>Viridiplantae</taxon>
        <taxon>Chlorophyta</taxon>
        <taxon>core chlorophytes</taxon>
        <taxon>Chlorodendrophyceae</taxon>
        <taxon>Chlorodendrales</taxon>
        <taxon>Chlorodendraceae</taxon>
        <taxon>Tetraselmis</taxon>
    </lineage>
</organism>
<protein>
    <submittedName>
        <fullName evidence="2">Uncharacterized protein</fullName>
    </submittedName>
</protein>
<feature type="non-terminal residue" evidence="2">
    <location>
        <position position="1"/>
    </location>
</feature>
<feature type="compositionally biased region" description="Low complexity" evidence="1">
    <location>
        <begin position="14"/>
        <end position="33"/>
    </location>
</feature>
<dbReference type="AlphaFoldDB" id="A0A061RBG2"/>
<dbReference type="EMBL" id="GBEZ01015911">
    <property type="protein sequence ID" value="JAC70292.1"/>
    <property type="molecule type" value="Transcribed_RNA"/>
</dbReference>
<gene>
    <name evidence="2" type="ORF">TSPGSL018_4483</name>
</gene>
<reference evidence="2" key="1">
    <citation type="submission" date="2014-05" db="EMBL/GenBank/DDBJ databases">
        <title>The transcriptome of the halophilic microalga Tetraselmis sp. GSL018 isolated from the Great Salt Lake, Utah.</title>
        <authorList>
            <person name="Jinkerson R.E."/>
            <person name="D'Adamo S."/>
            <person name="Posewitz M.C."/>
        </authorList>
    </citation>
    <scope>NUCLEOTIDE SEQUENCE</scope>
    <source>
        <strain evidence="2">GSL018</strain>
    </source>
</reference>
<feature type="compositionally biased region" description="Basic residues" evidence="1">
    <location>
        <begin position="176"/>
        <end position="187"/>
    </location>
</feature>
<feature type="compositionally biased region" description="Basic and acidic residues" evidence="1">
    <location>
        <begin position="133"/>
        <end position="142"/>
    </location>
</feature>
<evidence type="ECO:0000256" key="1">
    <source>
        <dbReference type="SAM" id="MobiDB-lite"/>
    </source>
</evidence>
<name>A0A061RBG2_9CHLO</name>
<proteinExistence type="predicted"/>
<feature type="region of interest" description="Disordered" evidence="1">
    <location>
        <begin position="1"/>
        <end position="187"/>
    </location>
</feature>